<dbReference type="Proteomes" id="UP000315750">
    <property type="component" value="Chromosome"/>
</dbReference>
<evidence type="ECO:0000313" key="2">
    <source>
        <dbReference type="Proteomes" id="UP000315750"/>
    </source>
</evidence>
<dbReference type="RefSeq" id="WP_145249007.1">
    <property type="nucleotide sequence ID" value="NZ_CP036278.1"/>
</dbReference>
<dbReference type="KEGG" id="amuc:Pan181_39160"/>
<dbReference type="AlphaFoldDB" id="A0A518ASJ3"/>
<organism evidence="1 2">
    <name type="scientific">Aeoliella mucimassa</name>
    <dbReference type="NCBI Taxonomy" id="2527972"/>
    <lineage>
        <taxon>Bacteria</taxon>
        <taxon>Pseudomonadati</taxon>
        <taxon>Planctomycetota</taxon>
        <taxon>Planctomycetia</taxon>
        <taxon>Pirellulales</taxon>
        <taxon>Lacipirellulaceae</taxon>
        <taxon>Aeoliella</taxon>
    </lineage>
</organism>
<gene>
    <name evidence="1" type="ORF">Pan181_39160</name>
</gene>
<accession>A0A518ASJ3</accession>
<dbReference type="OrthoDB" id="286143at2"/>
<reference evidence="1 2" key="1">
    <citation type="submission" date="2019-02" db="EMBL/GenBank/DDBJ databases">
        <title>Deep-cultivation of Planctomycetes and their phenomic and genomic characterization uncovers novel biology.</title>
        <authorList>
            <person name="Wiegand S."/>
            <person name="Jogler M."/>
            <person name="Boedeker C."/>
            <person name="Pinto D."/>
            <person name="Vollmers J."/>
            <person name="Rivas-Marin E."/>
            <person name="Kohn T."/>
            <person name="Peeters S.H."/>
            <person name="Heuer A."/>
            <person name="Rast P."/>
            <person name="Oberbeckmann S."/>
            <person name="Bunk B."/>
            <person name="Jeske O."/>
            <person name="Meyerdierks A."/>
            <person name="Storesund J.E."/>
            <person name="Kallscheuer N."/>
            <person name="Luecker S."/>
            <person name="Lage O.M."/>
            <person name="Pohl T."/>
            <person name="Merkel B.J."/>
            <person name="Hornburger P."/>
            <person name="Mueller R.-W."/>
            <person name="Bruemmer F."/>
            <person name="Labrenz M."/>
            <person name="Spormann A.M."/>
            <person name="Op den Camp H."/>
            <person name="Overmann J."/>
            <person name="Amann R."/>
            <person name="Jetten M.S.M."/>
            <person name="Mascher T."/>
            <person name="Medema M.H."/>
            <person name="Devos D.P."/>
            <person name="Kaster A.-K."/>
            <person name="Ovreas L."/>
            <person name="Rohde M."/>
            <person name="Galperin M.Y."/>
            <person name="Jogler C."/>
        </authorList>
    </citation>
    <scope>NUCLEOTIDE SEQUENCE [LARGE SCALE GENOMIC DNA]</scope>
    <source>
        <strain evidence="1 2">Pan181</strain>
    </source>
</reference>
<evidence type="ECO:0000313" key="1">
    <source>
        <dbReference type="EMBL" id="QDU57695.1"/>
    </source>
</evidence>
<proteinExistence type="predicted"/>
<sequence length="142" mass="16327">MRQFYVTLLLVFLASVGTERAFGFMEFHKEWVKMYIDEDDESEEMAEYEKLAAKGSSKCLVCHQGKKKSNRNAYGKLFEGKLSKDDKKDPEKIAKVLEEVGKMKVDSDKEDSLTYDEVIAKKELPGGTLEELKEEPKEESEE</sequence>
<name>A0A518ASJ3_9BACT</name>
<protein>
    <submittedName>
        <fullName evidence="1">Uncharacterized protein</fullName>
    </submittedName>
</protein>
<keyword evidence="2" id="KW-1185">Reference proteome</keyword>
<dbReference type="EMBL" id="CP036278">
    <property type="protein sequence ID" value="QDU57695.1"/>
    <property type="molecule type" value="Genomic_DNA"/>
</dbReference>